<sequence length="618" mass="68992">MENSPANHSTLHEESLAGPLGAAFLLLITKLYFEKSALGKPDDYPPDCSSHLLRIRNPLFDIIIVGGGPAGVVLANRLSEVSQWTVLLLEAGDLPSPTSDVPAFYMSLKGSNVDWSYYTEQEKFACQGMKDKRCKLSRGKVLGGSSSINNMHYMHSLPIDFLEWPGEARHGWRLDNIEKNYRKHENNLGFVNETVFGNSGELSLNFINEENDIKNLIYEGAEIMGYSKINPGGTIGYQNVLGVIDGGVRQNYAKAFLGPIKDRDNLFLAKRALVTKIITQIPKDRRIQGVNVYIGGKQITIKAKKEVILTAGAINTAQLLLMSGFGPKDQLKRSDVPVVVDLPVGQNLQDKISTLLFVGIDNGTAKLDDVSTVDNAYSFIMHRTGGFTQTNVNDIVGFINTEDKDSDIPNILIYHYFFERNDPTLESFIDSFGFQDKIKGSIMRQNNHERLIAFAPTVIKPKSRGQIVLESDNPFRKPFIYGNYLSEREDHQTLLSAAKYILAMIETEPFKKRDAHFLEVDMPTCRNFKYCNEPYLACAVTAMSFPMSQMVGTAQMGDLTSKCDIRVTDEFMLLDGIRHLRIVDASVIPEQITGNVEAAVAMMAENAADQIKKFWLNE</sequence>
<comment type="caution">
    <text evidence="1">The sequence shown here is derived from an EMBL/GenBank/DDBJ whole genome shotgun (WGS) entry which is preliminary data.</text>
</comment>
<proteinExistence type="predicted"/>
<name>A0ACB9SI57_HOLOL</name>
<accession>A0ACB9SI57</accession>
<dbReference type="EMBL" id="CM043023">
    <property type="protein sequence ID" value="KAI4454885.1"/>
    <property type="molecule type" value="Genomic_DNA"/>
</dbReference>
<reference evidence="1" key="1">
    <citation type="submission" date="2022-04" db="EMBL/GenBank/DDBJ databases">
        <title>Chromosome-scale genome assembly of Holotrichia oblita Faldermann.</title>
        <authorList>
            <person name="Rongchong L."/>
        </authorList>
    </citation>
    <scope>NUCLEOTIDE SEQUENCE</scope>
    <source>
        <strain evidence="1">81SQS9</strain>
    </source>
</reference>
<organism evidence="1 2">
    <name type="scientific">Holotrichia oblita</name>
    <name type="common">Chafer beetle</name>
    <dbReference type="NCBI Taxonomy" id="644536"/>
    <lineage>
        <taxon>Eukaryota</taxon>
        <taxon>Metazoa</taxon>
        <taxon>Ecdysozoa</taxon>
        <taxon>Arthropoda</taxon>
        <taxon>Hexapoda</taxon>
        <taxon>Insecta</taxon>
        <taxon>Pterygota</taxon>
        <taxon>Neoptera</taxon>
        <taxon>Endopterygota</taxon>
        <taxon>Coleoptera</taxon>
        <taxon>Polyphaga</taxon>
        <taxon>Scarabaeiformia</taxon>
        <taxon>Scarabaeidae</taxon>
        <taxon>Melolonthinae</taxon>
        <taxon>Holotrichia</taxon>
    </lineage>
</organism>
<dbReference type="Proteomes" id="UP001056778">
    <property type="component" value="Chromosome 9"/>
</dbReference>
<evidence type="ECO:0000313" key="1">
    <source>
        <dbReference type="EMBL" id="KAI4454885.1"/>
    </source>
</evidence>
<gene>
    <name evidence="1" type="ORF">MML48_9g00002193</name>
</gene>
<evidence type="ECO:0000313" key="2">
    <source>
        <dbReference type="Proteomes" id="UP001056778"/>
    </source>
</evidence>
<keyword evidence="2" id="KW-1185">Reference proteome</keyword>
<protein>
    <submittedName>
        <fullName evidence="1">Glucose-methanol-choline gmc oxidoreductase</fullName>
    </submittedName>
</protein>